<name>A0ACB8VNQ2_9TELE</name>
<organism evidence="1 2">
    <name type="scientific">Scortum barcoo</name>
    <name type="common">barcoo grunter</name>
    <dbReference type="NCBI Taxonomy" id="214431"/>
    <lineage>
        <taxon>Eukaryota</taxon>
        <taxon>Metazoa</taxon>
        <taxon>Chordata</taxon>
        <taxon>Craniata</taxon>
        <taxon>Vertebrata</taxon>
        <taxon>Euteleostomi</taxon>
        <taxon>Actinopterygii</taxon>
        <taxon>Neopterygii</taxon>
        <taxon>Teleostei</taxon>
        <taxon>Neoteleostei</taxon>
        <taxon>Acanthomorphata</taxon>
        <taxon>Eupercaria</taxon>
        <taxon>Centrarchiformes</taxon>
        <taxon>Terapontoidei</taxon>
        <taxon>Terapontidae</taxon>
        <taxon>Scortum</taxon>
    </lineage>
</organism>
<keyword evidence="2" id="KW-1185">Reference proteome</keyword>
<protein>
    <submittedName>
        <fullName evidence="1">Uncharacterized protein</fullName>
    </submittedName>
</protein>
<evidence type="ECO:0000313" key="2">
    <source>
        <dbReference type="Proteomes" id="UP000831701"/>
    </source>
</evidence>
<sequence length="149" mass="15762">MRRVFMGPAADLTEDRRERQRERGRNASDKSSRIQSALIWIDKPGINHRPTSTGLCPALRDSARLYRTLPGSAGLCPALPDSARLYRTLPGSAGLCPALRDSARLYRTLPGSAGLCGPAAAQSGGAGGGTSCRCEPPLSDLLEETVATV</sequence>
<gene>
    <name evidence="1" type="ORF">L3Q82_003674</name>
</gene>
<dbReference type="EMBL" id="CM041549">
    <property type="protein sequence ID" value="KAI3357039.1"/>
    <property type="molecule type" value="Genomic_DNA"/>
</dbReference>
<comment type="caution">
    <text evidence="1">The sequence shown here is derived from an EMBL/GenBank/DDBJ whole genome shotgun (WGS) entry which is preliminary data.</text>
</comment>
<dbReference type="Proteomes" id="UP000831701">
    <property type="component" value="Chromosome 19"/>
</dbReference>
<evidence type="ECO:0000313" key="1">
    <source>
        <dbReference type="EMBL" id="KAI3357039.1"/>
    </source>
</evidence>
<reference evidence="1" key="1">
    <citation type="submission" date="2022-04" db="EMBL/GenBank/DDBJ databases">
        <title>Jade perch genome.</title>
        <authorList>
            <person name="Chao B."/>
        </authorList>
    </citation>
    <scope>NUCLEOTIDE SEQUENCE</scope>
    <source>
        <strain evidence="1">CB-2022</strain>
    </source>
</reference>
<proteinExistence type="predicted"/>
<accession>A0ACB8VNQ2</accession>